<dbReference type="Gene3D" id="3.40.50.720">
    <property type="entry name" value="NAD(P)-binding Rossmann-like Domain"/>
    <property type="match status" value="1"/>
</dbReference>
<sequence length="260" mass="27277">MGRLDHKIAVVTAGASGMGLASARRFAAEGAAVVIADLDGDAADRAAAEILAEGGEAKPLRTDVASVASLRRLMRFVQDEYGRLNVLFNHAGVPGPPGLDLTEEQFDRTVDINLKSQFFGTSLAVPLLRAAAPSASIIYTSSISGLMAAPSSPLYGMTKGGTQILMRSVARQLGPDGIRANAICPGPTNTPMLRTFVDPDRVGLADDEDFAQQVAVRAERIPLRRAAEPADTAEVALFLASDESRYVTGTWIPVDGGLSA</sequence>
<evidence type="ECO:0000256" key="1">
    <source>
        <dbReference type="ARBA" id="ARBA00006484"/>
    </source>
</evidence>
<comment type="caution">
    <text evidence="3">The sequence shown here is derived from an EMBL/GenBank/DDBJ whole genome shotgun (WGS) entry which is preliminary data.</text>
</comment>
<dbReference type="SUPFAM" id="SSF51735">
    <property type="entry name" value="NAD(P)-binding Rossmann-fold domains"/>
    <property type="match status" value="1"/>
</dbReference>
<gene>
    <name evidence="3" type="ORF">BJ970_006524</name>
</gene>
<evidence type="ECO:0000256" key="2">
    <source>
        <dbReference type="ARBA" id="ARBA00023002"/>
    </source>
</evidence>
<dbReference type="GO" id="GO:0016491">
    <property type="term" value="F:oxidoreductase activity"/>
    <property type="evidence" value="ECO:0007669"/>
    <property type="project" value="UniProtKB-KW"/>
</dbReference>
<dbReference type="AlphaFoldDB" id="A0A840QJA9"/>
<dbReference type="PANTHER" id="PTHR24321">
    <property type="entry name" value="DEHYDROGENASES, SHORT CHAIN"/>
    <property type="match status" value="1"/>
</dbReference>
<dbReference type="EMBL" id="JACHIW010000002">
    <property type="protein sequence ID" value="MBB5158925.1"/>
    <property type="molecule type" value="Genomic_DNA"/>
</dbReference>
<dbReference type="PROSITE" id="PS00061">
    <property type="entry name" value="ADH_SHORT"/>
    <property type="match status" value="1"/>
</dbReference>
<dbReference type="CDD" id="cd05233">
    <property type="entry name" value="SDR_c"/>
    <property type="match status" value="1"/>
</dbReference>
<comment type="similarity">
    <text evidence="1">Belongs to the short-chain dehydrogenases/reductases (SDR) family.</text>
</comment>
<dbReference type="FunFam" id="3.40.50.720:FF:000084">
    <property type="entry name" value="Short-chain dehydrogenase reductase"/>
    <property type="match status" value="1"/>
</dbReference>
<dbReference type="RefSeq" id="WP_184731011.1">
    <property type="nucleotide sequence ID" value="NZ_JACHIW010000002.1"/>
</dbReference>
<evidence type="ECO:0000313" key="3">
    <source>
        <dbReference type="EMBL" id="MBB5158925.1"/>
    </source>
</evidence>
<reference evidence="3 4" key="1">
    <citation type="submission" date="2020-08" db="EMBL/GenBank/DDBJ databases">
        <title>Sequencing the genomes of 1000 actinobacteria strains.</title>
        <authorList>
            <person name="Klenk H.-P."/>
        </authorList>
    </citation>
    <scope>NUCLEOTIDE SEQUENCE [LARGE SCALE GENOMIC DNA]</scope>
    <source>
        <strain evidence="3 4">DSM 45584</strain>
    </source>
</reference>
<organism evidence="3 4">
    <name type="scientific">Saccharopolyspora phatthalungensis</name>
    <dbReference type="NCBI Taxonomy" id="664693"/>
    <lineage>
        <taxon>Bacteria</taxon>
        <taxon>Bacillati</taxon>
        <taxon>Actinomycetota</taxon>
        <taxon>Actinomycetes</taxon>
        <taxon>Pseudonocardiales</taxon>
        <taxon>Pseudonocardiaceae</taxon>
        <taxon>Saccharopolyspora</taxon>
    </lineage>
</organism>
<dbReference type="InterPro" id="IPR002347">
    <property type="entry name" value="SDR_fam"/>
</dbReference>
<dbReference type="InterPro" id="IPR020904">
    <property type="entry name" value="Sc_DH/Rdtase_CS"/>
</dbReference>
<accession>A0A840QJA9</accession>
<dbReference type="Pfam" id="PF13561">
    <property type="entry name" value="adh_short_C2"/>
    <property type="match status" value="1"/>
</dbReference>
<dbReference type="PANTHER" id="PTHR24321:SF8">
    <property type="entry name" value="ESTRADIOL 17-BETA-DEHYDROGENASE 8-RELATED"/>
    <property type="match status" value="1"/>
</dbReference>
<keyword evidence="4" id="KW-1185">Reference proteome</keyword>
<name>A0A840QJA9_9PSEU</name>
<keyword evidence="2" id="KW-0560">Oxidoreductase</keyword>
<dbReference type="PRINTS" id="PR00081">
    <property type="entry name" value="GDHRDH"/>
</dbReference>
<proteinExistence type="inferred from homology"/>
<evidence type="ECO:0000313" key="4">
    <source>
        <dbReference type="Proteomes" id="UP000584374"/>
    </source>
</evidence>
<dbReference type="InterPro" id="IPR036291">
    <property type="entry name" value="NAD(P)-bd_dom_sf"/>
</dbReference>
<dbReference type="Proteomes" id="UP000584374">
    <property type="component" value="Unassembled WGS sequence"/>
</dbReference>
<protein>
    <submittedName>
        <fullName evidence="3">NAD(P)-dependent dehydrogenase (Short-subunit alcohol dehydrogenase family)</fullName>
    </submittedName>
</protein>